<evidence type="ECO:0000259" key="1">
    <source>
        <dbReference type="PROSITE" id="PS51186"/>
    </source>
</evidence>
<evidence type="ECO:0000313" key="2">
    <source>
        <dbReference type="EMBL" id="RKT55062.1"/>
    </source>
</evidence>
<dbReference type="EMBL" id="RBXO01000001">
    <property type="protein sequence ID" value="RKT55062.1"/>
    <property type="molecule type" value="Genomic_DNA"/>
</dbReference>
<comment type="caution">
    <text evidence="2">The sequence shown here is derived from an EMBL/GenBank/DDBJ whole genome shotgun (WGS) entry which is preliminary data.</text>
</comment>
<name>A0A495W045_9PSEU</name>
<dbReference type="Pfam" id="PF04978">
    <property type="entry name" value="MST"/>
    <property type="match status" value="1"/>
</dbReference>
<organism evidence="2 3">
    <name type="scientific">Saccharothrix australiensis</name>
    <dbReference type="NCBI Taxonomy" id="2072"/>
    <lineage>
        <taxon>Bacteria</taxon>
        <taxon>Bacillati</taxon>
        <taxon>Actinomycetota</taxon>
        <taxon>Actinomycetes</taxon>
        <taxon>Pseudonocardiales</taxon>
        <taxon>Pseudonocardiaceae</taxon>
        <taxon>Saccharothrix</taxon>
    </lineage>
</organism>
<evidence type="ECO:0000313" key="3">
    <source>
        <dbReference type="Proteomes" id="UP000282084"/>
    </source>
</evidence>
<accession>A0A495W045</accession>
<dbReference type="Pfam" id="PF13302">
    <property type="entry name" value="Acetyltransf_3"/>
    <property type="match status" value="1"/>
</dbReference>
<reference evidence="2 3" key="1">
    <citation type="submission" date="2018-10" db="EMBL/GenBank/DDBJ databases">
        <title>Sequencing the genomes of 1000 actinobacteria strains.</title>
        <authorList>
            <person name="Klenk H.-P."/>
        </authorList>
    </citation>
    <scope>NUCLEOTIDE SEQUENCE [LARGE SCALE GENOMIC DNA]</scope>
    <source>
        <strain evidence="2 3">DSM 43800</strain>
    </source>
</reference>
<dbReference type="SUPFAM" id="SSF55729">
    <property type="entry name" value="Acyl-CoA N-acyltransferases (Nat)"/>
    <property type="match status" value="1"/>
</dbReference>
<dbReference type="CDD" id="cd04301">
    <property type="entry name" value="NAT_SF"/>
    <property type="match status" value="1"/>
</dbReference>
<dbReference type="InterPro" id="IPR000182">
    <property type="entry name" value="GNAT_dom"/>
</dbReference>
<dbReference type="SUPFAM" id="SSF109854">
    <property type="entry name" value="DinB/YfiT-like putative metalloenzymes"/>
    <property type="match status" value="1"/>
</dbReference>
<feature type="domain" description="N-acetyltransferase" evidence="1">
    <location>
        <begin position="2"/>
        <end position="148"/>
    </location>
</feature>
<keyword evidence="2" id="KW-0808">Transferase</keyword>
<dbReference type="Gene3D" id="3.40.630.30">
    <property type="match status" value="1"/>
</dbReference>
<dbReference type="Proteomes" id="UP000282084">
    <property type="component" value="Unassembled WGS sequence"/>
</dbReference>
<proteinExistence type="predicted"/>
<dbReference type="Gene3D" id="1.20.120.450">
    <property type="entry name" value="dinb family like domain"/>
    <property type="match status" value="1"/>
</dbReference>
<dbReference type="GO" id="GO:0016747">
    <property type="term" value="F:acyltransferase activity, transferring groups other than amino-acyl groups"/>
    <property type="evidence" value="ECO:0007669"/>
    <property type="project" value="InterPro"/>
</dbReference>
<dbReference type="PROSITE" id="PS51186">
    <property type="entry name" value="GNAT"/>
    <property type="match status" value="1"/>
</dbReference>
<dbReference type="InterPro" id="IPR016181">
    <property type="entry name" value="Acyl_CoA_acyltransferase"/>
</dbReference>
<protein>
    <submittedName>
        <fullName evidence="2">RimJ/RimL family protein N-acetyltransferase</fullName>
    </submittedName>
</protein>
<gene>
    <name evidence="2" type="ORF">C8E97_3718</name>
</gene>
<dbReference type="RefSeq" id="WP_211347064.1">
    <property type="nucleotide sequence ID" value="NZ_RBXO01000001.1"/>
</dbReference>
<sequence>MIALRPLDDAGLERLLALAVSDADPSDVMPPGWTPDRPDEFRAFYRGLAGDAFEIVDGDRVVGMTRLTPAGETGLWVARSARGAGVATQAVSRVVEQALWRGLSTVTAETTAGNAPALAVLRRLGAVFETDGDRVRARIEVPAEPSTEHADPARLVHEYLDFYRDKLLRKVAGLSDGELRASRVPSGWTPLTLVKHLAYVELRWFRYTFAGEDVEHPRGNPAVERAEWTVEEGDTIERVRAFYLEQCARAREIAAAADLADRVARWQHETVPPPTLAWVLFHMVQEYARHVGQLDVVRELTDGVTGP</sequence>
<dbReference type="AlphaFoldDB" id="A0A495W045"/>
<keyword evidence="3" id="KW-1185">Reference proteome</keyword>
<dbReference type="InterPro" id="IPR034660">
    <property type="entry name" value="DinB/YfiT-like"/>
</dbReference>
<dbReference type="InterPro" id="IPR007061">
    <property type="entry name" value="MST-like"/>
</dbReference>